<gene>
    <name evidence="1" type="ORF">HNR70_002572</name>
</gene>
<keyword evidence="2" id="KW-1185">Reference proteome</keyword>
<accession>A0A841AC04</accession>
<protein>
    <recommendedName>
        <fullName evidence="3">RNA-binding protein</fullName>
    </recommendedName>
</protein>
<dbReference type="Proteomes" id="UP000588158">
    <property type="component" value="Unassembled WGS sequence"/>
</dbReference>
<dbReference type="RefSeq" id="WP_184326030.1">
    <property type="nucleotide sequence ID" value="NZ_JACHLZ010000001.1"/>
</dbReference>
<evidence type="ECO:0008006" key="3">
    <source>
        <dbReference type="Google" id="ProtNLM"/>
    </source>
</evidence>
<proteinExistence type="predicted"/>
<evidence type="ECO:0000313" key="2">
    <source>
        <dbReference type="Proteomes" id="UP000588158"/>
    </source>
</evidence>
<dbReference type="AlphaFoldDB" id="A0A841AC04"/>
<dbReference type="EMBL" id="JACHLZ010000001">
    <property type="protein sequence ID" value="MBB5832759.1"/>
    <property type="molecule type" value="Genomic_DNA"/>
</dbReference>
<organism evidence="1 2">
    <name type="scientific">Brachybacterium aquaticum</name>
    <dbReference type="NCBI Taxonomy" id="1432564"/>
    <lineage>
        <taxon>Bacteria</taxon>
        <taxon>Bacillati</taxon>
        <taxon>Actinomycetota</taxon>
        <taxon>Actinomycetes</taxon>
        <taxon>Micrococcales</taxon>
        <taxon>Dermabacteraceae</taxon>
        <taxon>Brachybacterium</taxon>
    </lineage>
</organism>
<sequence length="378" mass="40994">MAGLIHPENFELWTEWSRSRHRLRRAKHAVTGTASAVRHRLPGGASDEDAPAEDVPAAWVLRSRQAEDADAGERRILFAVDSGTPTSRAALLSSLLYQRVGVDVLAPGDVELPELDGEEWTTRSLDIPDDAASTSNGAIVSIGQHLAAGAAAHRLARRRGIPEFVVQHGALTPYAPPLPYGATLLAWSAADGEFWRSDREDVSTIDVGSQLLWQAAHESPGTSAGTESESPVELPDPERPIFLGQLHGAELSRRLTGGAAVRFCKENNGLYRPHPAETDVLSRTQHRLWQRRGLEFAPTDVPLRELPNPVVSVFSTGVLETAARGGDAWVFCPGAPGWVKEMWHRYDMRQVGGAPTPSPVAEGEEPAARIARVLEDVL</sequence>
<reference evidence="1 2" key="1">
    <citation type="submission" date="2020-08" db="EMBL/GenBank/DDBJ databases">
        <title>Sequencing the genomes of 1000 actinobacteria strains.</title>
        <authorList>
            <person name="Klenk H.-P."/>
        </authorList>
    </citation>
    <scope>NUCLEOTIDE SEQUENCE [LARGE SCALE GENOMIC DNA]</scope>
    <source>
        <strain evidence="1 2">DSM 28796</strain>
    </source>
</reference>
<name>A0A841AC04_9MICO</name>
<comment type="caution">
    <text evidence="1">The sequence shown here is derived from an EMBL/GenBank/DDBJ whole genome shotgun (WGS) entry which is preliminary data.</text>
</comment>
<evidence type="ECO:0000313" key="1">
    <source>
        <dbReference type="EMBL" id="MBB5832759.1"/>
    </source>
</evidence>